<protein>
    <submittedName>
        <fullName evidence="2">Uncharacterized protein</fullName>
    </submittedName>
</protein>
<reference evidence="2 3" key="1">
    <citation type="submission" date="2020-05" db="EMBL/GenBank/DDBJ databases">
        <title>Identification and distribution of gene clusters putatively required for synthesis of sphingolipid metabolism inhibitors in phylogenetically diverse species of the filamentous fungus Fusarium.</title>
        <authorList>
            <person name="Kim H.-S."/>
            <person name="Busman M."/>
            <person name="Brown D.W."/>
            <person name="Divon H."/>
            <person name="Uhlig S."/>
            <person name="Proctor R.H."/>
        </authorList>
    </citation>
    <scope>NUCLEOTIDE SEQUENCE [LARGE SCALE GENOMIC DNA]</scope>
    <source>
        <strain evidence="2 3">NRRL 26131</strain>
    </source>
</reference>
<organism evidence="2 3">
    <name type="scientific">Fusarium globosum</name>
    <dbReference type="NCBI Taxonomy" id="78864"/>
    <lineage>
        <taxon>Eukaryota</taxon>
        <taxon>Fungi</taxon>
        <taxon>Dikarya</taxon>
        <taxon>Ascomycota</taxon>
        <taxon>Pezizomycotina</taxon>
        <taxon>Sordariomycetes</taxon>
        <taxon>Hypocreomycetidae</taxon>
        <taxon>Hypocreales</taxon>
        <taxon>Nectriaceae</taxon>
        <taxon>Fusarium</taxon>
        <taxon>Fusarium fujikuroi species complex</taxon>
    </lineage>
</organism>
<feature type="compositionally biased region" description="Polar residues" evidence="1">
    <location>
        <begin position="90"/>
        <end position="101"/>
    </location>
</feature>
<accession>A0A8H5Y5I0</accession>
<dbReference type="AlphaFoldDB" id="A0A8H5Y5I0"/>
<dbReference type="EMBL" id="JAAQPF010000354">
    <property type="protein sequence ID" value="KAF5705115.1"/>
    <property type="molecule type" value="Genomic_DNA"/>
</dbReference>
<name>A0A8H5Y5I0_9HYPO</name>
<evidence type="ECO:0000256" key="1">
    <source>
        <dbReference type="SAM" id="MobiDB-lite"/>
    </source>
</evidence>
<proteinExistence type="predicted"/>
<keyword evidence="3" id="KW-1185">Reference proteome</keyword>
<evidence type="ECO:0000313" key="2">
    <source>
        <dbReference type="EMBL" id="KAF5705115.1"/>
    </source>
</evidence>
<evidence type="ECO:0000313" key="3">
    <source>
        <dbReference type="Proteomes" id="UP000532311"/>
    </source>
</evidence>
<sequence>MPWRQTLKLLTVTYDDLDLDVSCTVQVSRAVASVEDDVLPIRGTYEIVLSLVPSAPIKLYRVTLRALQEEVPTESPDPWADAIINRGSDKGSSPMRSVSGASDRTTLLNSSWSQIWTTIHDNEPSGANLNISGSSDIKGRDDSYRLPHTQALTVSPIKIENRTNSEILDINFEIEDTEDGTGAFELRIEAILQIDNDGEGL</sequence>
<dbReference type="Proteomes" id="UP000532311">
    <property type="component" value="Unassembled WGS sequence"/>
</dbReference>
<gene>
    <name evidence="2" type="ORF">FGLOB1_8146</name>
</gene>
<comment type="caution">
    <text evidence="2">The sequence shown here is derived from an EMBL/GenBank/DDBJ whole genome shotgun (WGS) entry which is preliminary data.</text>
</comment>
<feature type="region of interest" description="Disordered" evidence="1">
    <location>
        <begin position="78"/>
        <end position="101"/>
    </location>
</feature>